<dbReference type="Proteomes" id="UP000215335">
    <property type="component" value="Unassembled WGS sequence"/>
</dbReference>
<evidence type="ECO:0000313" key="3">
    <source>
        <dbReference type="Proteomes" id="UP000215335"/>
    </source>
</evidence>
<dbReference type="AlphaFoldDB" id="A0A232EU49"/>
<organism evidence="2 3">
    <name type="scientific">Trichomalopsis sarcophagae</name>
    <dbReference type="NCBI Taxonomy" id="543379"/>
    <lineage>
        <taxon>Eukaryota</taxon>
        <taxon>Metazoa</taxon>
        <taxon>Ecdysozoa</taxon>
        <taxon>Arthropoda</taxon>
        <taxon>Hexapoda</taxon>
        <taxon>Insecta</taxon>
        <taxon>Pterygota</taxon>
        <taxon>Neoptera</taxon>
        <taxon>Endopterygota</taxon>
        <taxon>Hymenoptera</taxon>
        <taxon>Apocrita</taxon>
        <taxon>Proctotrupomorpha</taxon>
        <taxon>Chalcidoidea</taxon>
        <taxon>Pteromalidae</taxon>
        <taxon>Pteromalinae</taxon>
        <taxon>Trichomalopsis</taxon>
    </lineage>
</organism>
<keyword evidence="3" id="KW-1185">Reference proteome</keyword>
<protein>
    <submittedName>
        <fullName evidence="2">Uncharacterized protein</fullName>
    </submittedName>
</protein>
<keyword evidence="1" id="KW-0472">Membrane</keyword>
<proteinExistence type="predicted"/>
<name>A0A232EU49_9HYME</name>
<gene>
    <name evidence="2" type="ORF">TSAR_016524</name>
</gene>
<evidence type="ECO:0000313" key="2">
    <source>
        <dbReference type="EMBL" id="OXU21872.1"/>
    </source>
</evidence>
<feature type="non-terminal residue" evidence="2">
    <location>
        <position position="86"/>
    </location>
</feature>
<evidence type="ECO:0000256" key="1">
    <source>
        <dbReference type="SAM" id="Phobius"/>
    </source>
</evidence>
<reference evidence="2 3" key="1">
    <citation type="journal article" date="2017" name="Curr. Biol.">
        <title>The Evolution of Venom by Co-option of Single-Copy Genes.</title>
        <authorList>
            <person name="Martinson E.O."/>
            <person name="Mrinalini"/>
            <person name="Kelkar Y.D."/>
            <person name="Chang C.H."/>
            <person name="Werren J.H."/>
        </authorList>
    </citation>
    <scope>NUCLEOTIDE SEQUENCE [LARGE SCALE GENOMIC DNA]</scope>
    <source>
        <strain evidence="2 3">Alberta</strain>
        <tissue evidence="2">Whole body</tissue>
    </source>
</reference>
<accession>A0A232EU49</accession>
<feature type="transmembrane region" description="Helical" evidence="1">
    <location>
        <begin position="50"/>
        <end position="69"/>
    </location>
</feature>
<keyword evidence="1" id="KW-0812">Transmembrane</keyword>
<comment type="caution">
    <text evidence="2">The sequence shown here is derived from an EMBL/GenBank/DDBJ whole genome shotgun (WGS) entry which is preliminary data.</text>
</comment>
<sequence length="86" mass="9173">MDSRLTAAALRAACSALCAAESEAPAALSLLDRREFDTRTLCNSTFQKQPAALLASFNFLIFAAAVAGTKRDYRTFAGLCARVIVV</sequence>
<dbReference type="EMBL" id="NNAY01002172">
    <property type="protein sequence ID" value="OXU21872.1"/>
    <property type="molecule type" value="Genomic_DNA"/>
</dbReference>
<keyword evidence="1" id="KW-1133">Transmembrane helix</keyword>